<evidence type="ECO:0000313" key="2">
    <source>
        <dbReference type="Proteomes" id="UP000194236"/>
    </source>
</evidence>
<evidence type="ECO:0000313" key="1">
    <source>
        <dbReference type="EMBL" id="OTF73878.1"/>
    </source>
</evidence>
<dbReference type="EMBL" id="MUJZ01049640">
    <property type="protein sequence ID" value="OTF73878.1"/>
    <property type="molecule type" value="Genomic_DNA"/>
</dbReference>
<protein>
    <submittedName>
        <fullName evidence="1">Uncharacterized protein</fullName>
    </submittedName>
</protein>
<sequence>MPLSLYNQCLAILYLEWNGDAFSVSAVGSSVGPRVDPRIELESTCSIGLFVECKTSLELKMKVNHHHSRTIHE</sequence>
<gene>
    <name evidence="1" type="ORF">BLA29_007093</name>
</gene>
<comment type="caution">
    <text evidence="1">The sequence shown here is derived from an EMBL/GenBank/DDBJ whole genome shotgun (WGS) entry which is preliminary data.</text>
</comment>
<accession>A0A1Y3B1L3</accession>
<proteinExistence type="predicted"/>
<organism evidence="1 2">
    <name type="scientific">Euroglyphus maynei</name>
    <name type="common">Mayne's house dust mite</name>
    <dbReference type="NCBI Taxonomy" id="6958"/>
    <lineage>
        <taxon>Eukaryota</taxon>
        <taxon>Metazoa</taxon>
        <taxon>Ecdysozoa</taxon>
        <taxon>Arthropoda</taxon>
        <taxon>Chelicerata</taxon>
        <taxon>Arachnida</taxon>
        <taxon>Acari</taxon>
        <taxon>Acariformes</taxon>
        <taxon>Sarcoptiformes</taxon>
        <taxon>Astigmata</taxon>
        <taxon>Psoroptidia</taxon>
        <taxon>Analgoidea</taxon>
        <taxon>Pyroglyphidae</taxon>
        <taxon>Pyroglyphinae</taxon>
        <taxon>Euroglyphus</taxon>
    </lineage>
</organism>
<reference evidence="1 2" key="1">
    <citation type="submission" date="2017-03" db="EMBL/GenBank/DDBJ databases">
        <title>Genome Survey of Euroglyphus maynei.</title>
        <authorList>
            <person name="Arlian L.G."/>
            <person name="Morgan M.S."/>
            <person name="Rider S.D."/>
        </authorList>
    </citation>
    <scope>NUCLEOTIDE SEQUENCE [LARGE SCALE GENOMIC DNA]</scope>
    <source>
        <strain evidence="1">Arlian Lab</strain>
        <tissue evidence="1">Whole body</tissue>
    </source>
</reference>
<keyword evidence="2" id="KW-1185">Reference proteome</keyword>
<dbReference type="Proteomes" id="UP000194236">
    <property type="component" value="Unassembled WGS sequence"/>
</dbReference>
<dbReference type="AlphaFoldDB" id="A0A1Y3B1L3"/>
<name>A0A1Y3B1L3_EURMA</name>